<proteinExistence type="predicted"/>
<dbReference type="Proteomes" id="UP001060170">
    <property type="component" value="Chromosome 8"/>
</dbReference>
<sequence>MDAECLIEGGMKLLFSFTMYSLCVVGEAEKEILKPPSRLNFSEPSFPAKLHYYTASDLYSNPHSQALFLRTLPNHSTPNQYLNKQRTGSGPILSHRSITSPPTVAAGNQCPSNGDVMEKQAGNEISLDSQTLRDRHSYADIKASRTDKPYFRMRIKC</sequence>
<keyword evidence="2" id="KW-1185">Reference proteome</keyword>
<reference evidence="1 2" key="3">
    <citation type="journal article" date="2022" name="Microbiol. Spectr.">
        <title>Folding features and dynamics of 3D genome architecture in plant fungal pathogens.</title>
        <authorList>
            <person name="Xia C."/>
        </authorList>
    </citation>
    <scope>NUCLEOTIDE SEQUENCE [LARGE SCALE GENOMIC DNA]</scope>
    <source>
        <strain evidence="1 2">93-210</strain>
    </source>
</reference>
<protein>
    <submittedName>
        <fullName evidence="1">Uncharacterized protein</fullName>
    </submittedName>
</protein>
<comment type="caution">
    <text evidence="1">The sequence shown here is derived from an EMBL/GenBank/DDBJ whole genome shotgun (WGS) entry which is preliminary data.</text>
</comment>
<organism evidence="1 2">
    <name type="scientific">Puccinia striiformis f. sp. tritici</name>
    <dbReference type="NCBI Taxonomy" id="168172"/>
    <lineage>
        <taxon>Eukaryota</taxon>
        <taxon>Fungi</taxon>
        <taxon>Dikarya</taxon>
        <taxon>Basidiomycota</taxon>
        <taxon>Pucciniomycotina</taxon>
        <taxon>Pucciniomycetes</taxon>
        <taxon>Pucciniales</taxon>
        <taxon>Pucciniaceae</taxon>
        <taxon>Puccinia</taxon>
    </lineage>
</organism>
<evidence type="ECO:0000313" key="2">
    <source>
        <dbReference type="Proteomes" id="UP001060170"/>
    </source>
</evidence>
<reference evidence="2" key="2">
    <citation type="journal article" date="2018" name="Mol. Plant Microbe Interact.">
        <title>Genome sequence resources for the wheat stripe rust pathogen (Puccinia striiformis f. sp. tritici) and the barley stripe rust pathogen (Puccinia striiformis f. sp. hordei).</title>
        <authorList>
            <person name="Xia C."/>
            <person name="Wang M."/>
            <person name="Yin C."/>
            <person name="Cornejo O.E."/>
            <person name="Hulbert S.H."/>
            <person name="Chen X."/>
        </authorList>
    </citation>
    <scope>NUCLEOTIDE SEQUENCE [LARGE SCALE GENOMIC DNA]</scope>
    <source>
        <strain evidence="2">93-210</strain>
    </source>
</reference>
<dbReference type="EMBL" id="CM045872">
    <property type="protein sequence ID" value="KAI7949989.1"/>
    <property type="molecule type" value="Genomic_DNA"/>
</dbReference>
<gene>
    <name evidence="1" type="ORF">MJO28_008810</name>
</gene>
<evidence type="ECO:0000313" key="1">
    <source>
        <dbReference type="EMBL" id="KAI7949989.1"/>
    </source>
</evidence>
<name>A0ACC0EC04_9BASI</name>
<accession>A0ACC0EC04</accession>
<reference evidence="2" key="1">
    <citation type="journal article" date="2018" name="BMC Genomics">
        <title>Genomic insights into host adaptation between the wheat stripe rust pathogen (Puccinia striiformis f. sp. tritici) and the barley stripe rust pathogen (Puccinia striiformis f. sp. hordei).</title>
        <authorList>
            <person name="Xia C."/>
            <person name="Wang M."/>
            <person name="Yin C."/>
            <person name="Cornejo O.E."/>
            <person name="Hulbert S.H."/>
            <person name="Chen X."/>
        </authorList>
    </citation>
    <scope>NUCLEOTIDE SEQUENCE [LARGE SCALE GENOMIC DNA]</scope>
    <source>
        <strain evidence="2">93-210</strain>
    </source>
</reference>